<dbReference type="EMBL" id="MU001504">
    <property type="protein sequence ID" value="KAF2442210.1"/>
    <property type="molecule type" value="Genomic_DNA"/>
</dbReference>
<sequence>MAYVMDAYNQYRDLPQIPSFQPDDSQSVAWSGAQSVTFQHGFATADDGHCYLQRASSDYIRMQTMQRFLGEPSPLTSGMLHANLNHGIYHQRQTLSLYPPPDYARKDSPDRTSASGTSNYASGNETHSPRALPLAYDSPRDYIQSNSQYPVTDPIKQESYPIELAHGGGSVTMRDLELYNHQAEPGATVEEIDDAETKMELDGTYEPDPDFKRVDSGVDICKESSDPAVSHSLRDAEFVQPMDPSEGESSDADYTPPLKKRRRSSASSNGSARQSQSGRRSNNGRKSSSTATTLTTRVTKRGARGPRKVLRDTTTVDSQRHFPCPLTMYGCLSTFSSKNEWKRHVSTQHIKLGFWRCNLCPTTVDPHDPQSVYHNDFNRKDLFTQHLRRMHAAPANQSHRSQKGYPVNEDNIADHQKRCFQVLRETPAQSSCLYCDKTFTGPSSWENRMEHIGKHLEQDRKVGSVIGHVATWNISKELERWLLDEGIIALDKVGNWKIGDGRPRRLGESDDTSDEDA</sequence>
<comment type="caution">
    <text evidence="2">The sequence shown here is derived from an EMBL/GenBank/DDBJ whole genome shotgun (WGS) entry which is preliminary data.</text>
</comment>
<gene>
    <name evidence="2" type="ORF">P171DRAFT_63610</name>
</gene>
<dbReference type="AlphaFoldDB" id="A0A9P4PBZ6"/>
<dbReference type="GO" id="GO:0003700">
    <property type="term" value="F:DNA-binding transcription factor activity"/>
    <property type="evidence" value="ECO:0007669"/>
    <property type="project" value="InterPro"/>
</dbReference>
<organism evidence="2 3">
    <name type="scientific">Karstenula rhodostoma CBS 690.94</name>
    <dbReference type="NCBI Taxonomy" id="1392251"/>
    <lineage>
        <taxon>Eukaryota</taxon>
        <taxon>Fungi</taxon>
        <taxon>Dikarya</taxon>
        <taxon>Ascomycota</taxon>
        <taxon>Pezizomycotina</taxon>
        <taxon>Dothideomycetes</taxon>
        <taxon>Pleosporomycetidae</taxon>
        <taxon>Pleosporales</taxon>
        <taxon>Massarineae</taxon>
        <taxon>Didymosphaeriaceae</taxon>
        <taxon>Karstenula</taxon>
    </lineage>
</organism>
<protein>
    <recommendedName>
        <fullName evidence="4">C2H2-type domain-containing protein</fullName>
    </recommendedName>
</protein>
<dbReference type="OrthoDB" id="5388486at2759"/>
<proteinExistence type="predicted"/>
<evidence type="ECO:0000313" key="2">
    <source>
        <dbReference type="EMBL" id="KAF2442210.1"/>
    </source>
</evidence>
<dbReference type="PANTHER" id="PTHR23225">
    <property type="entry name" value="ZINC FINGER PROTEIN"/>
    <property type="match status" value="1"/>
</dbReference>
<dbReference type="Proteomes" id="UP000799764">
    <property type="component" value="Unassembled WGS sequence"/>
</dbReference>
<feature type="compositionally biased region" description="Polar residues" evidence="1">
    <location>
        <begin position="111"/>
        <end position="126"/>
    </location>
</feature>
<evidence type="ECO:0000256" key="1">
    <source>
        <dbReference type="SAM" id="MobiDB-lite"/>
    </source>
</evidence>
<feature type="region of interest" description="Disordered" evidence="1">
    <location>
        <begin position="240"/>
        <end position="316"/>
    </location>
</feature>
<accession>A0A9P4PBZ6</accession>
<dbReference type="PANTHER" id="PTHR23225:SF2">
    <property type="entry name" value="AT09679P-RELATED"/>
    <property type="match status" value="1"/>
</dbReference>
<evidence type="ECO:0008006" key="4">
    <source>
        <dbReference type="Google" id="ProtNLM"/>
    </source>
</evidence>
<evidence type="ECO:0000313" key="3">
    <source>
        <dbReference type="Proteomes" id="UP000799764"/>
    </source>
</evidence>
<feature type="region of interest" description="Disordered" evidence="1">
    <location>
        <begin position="97"/>
        <end position="134"/>
    </location>
</feature>
<feature type="compositionally biased region" description="Low complexity" evidence="1">
    <location>
        <begin position="265"/>
        <end position="297"/>
    </location>
</feature>
<dbReference type="InterPro" id="IPR039970">
    <property type="entry name" value="TF_Grauzone"/>
</dbReference>
<feature type="compositionally biased region" description="Basic residues" evidence="1">
    <location>
        <begin position="298"/>
        <end position="308"/>
    </location>
</feature>
<keyword evidence="3" id="KW-1185">Reference proteome</keyword>
<name>A0A9P4PBZ6_9PLEO</name>
<reference evidence="2" key="1">
    <citation type="journal article" date="2020" name="Stud. Mycol.">
        <title>101 Dothideomycetes genomes: a test case for predicting lifestyles and emergence of pathogens.</title>
        <authorList>
            <person name="Haridas S."/>
            <person name="Albert R."/>
            <person name="Binder M."/>
            <person name="Bloem J."/>
            <person name="Labutti K."/>
            <person name="Salamov A."/>
            <person name="Andreopoulos B."/>
            <person name="Baker S."/>
            <person name="Barry K."/>
            <person name="Bills G."/>
            <person name="Bluhm B."/>
            <person name="Cannon C."/>
            <person name="Castanera R."/>
            <person name="Culley D."/>
            <person name="Daum C."/>
            <person name="Ezra D."/>
            <person name="Gonzalez J."/>
            <person name="Henrissat B."/>
            <person name="Kuo A."/>
            <person name="Liang C."/>
            <person name="Lipzen A."/>
            <person name="Lutzoni F."/>
            <person name="Magnuson J."/>
            <person name="Mondo S."/>
            <person name="Nolan M."/>
            <person name="Ohm R."/>
            <person name="Pangilinan J."/>
            <person name="Park H.-J."/>
            <person name="Ramirez L."/>
            <person name="Alfaro M."/>
            <person name="Sun H."/>
            <person name="Tritt A."/>
            <person name="Yoshinaga Y."/>
            <person name="Zwiers L.-H."/>
            <person name="Turgeon B."/>
            <person name="Goodwin S."/>
            <person name="Spatafora J."/>
            <person name="Crous P."/>
            <person name="Grigoriev I."/>
        </authorList>
    </citation>
    <scope>NUCLEOTIDE SEQUENCE</scope>
    <source>
        <strain evidence="2">CBS 690.94</strain>
    </source>
</reference>